<evidence type="ECO:0000313" key="7">
    <source>
        <dbReference type="EMBL" id="CCF21832.1"/>
    </source>
</evidence>
<dbReference type="RefSeq" id="WP_052641269.1">
    <property type="nucleotide sequence ID" value="NZ_FO082820.1"/>
</dbReference>
<evidence type="ECO:0000256" key="4">
    <source>
        <dbReference type="RuleBase" id="RU003719"/>
    </source>
</evidence>
<evidence type="ECO:0000313" key="8">
    <source>
        <dbReference type="Proteomes" id="UP000010792"/>
    </source>
</evidence>
<dbReference type="Proteomes" id="UP000010792">
    <property type="component" value="Chromosome"/>
</dbReference>
<sequence length="338" mass="35832">MTEAVVDAGAAGLTRRRILVTHHKIAEKAISLLNEHGIDVFFSPPYDPSEVVAKRAAELEIDGLMVRQGRITEEVIAASPNLRIIAKHGVGVDNIDIAAAAARNIPVLRAMGSNARAVAEHTIAMMLALVKQLLPLDRSVKRGEWLKPTFTGRDFLSATIGLIGYGAIGRETARMAEALGMEVVVYDPLSSQAASDDGFTVADDLDAMLSGVDFLSIHCPLTSQTRDLIDTRRLQLMKPSAIVVNTARGGIINEAALATALASGRIAGAGLDSFAVEPPAKDCELWSLNTLIATPHIAGVTYGSADNMALIAANHIISVLDGHPPDERSLARPDQLSS</sequence>
<accession>L0NN87</accession>
<dbReference type="GO" id="GO:0051287">
    <property type="term" value="F:NAD binding"/>
    <property type="evidence" value="ECO:0007669"/>
    <property type="project" value="InterPro"/>
</dbReference>
<dbReference type="CDD" id="cd12173">
    <property type="entry name" value="PGDH_4"/>
    <property type="match status" value="1"/>
</dbReference>
<keyword evidence="2 4" id="KW-0560">Oxidoreductase</keyword>
<keyword evidence="7" id="KW-0808">Transferase</keyword>
<keyword evidence="3" id="KW-0520">NAD</keyword>
<comment type="similarity">
    <text evidence="1 4">Belongs to the D-isomer specific 2-hydroxyacid dehydrogenase family.</text>
</comment>
<reference evidence="7 8" key="1">
    <citation type="journal article" date="2013" name="Genome Biol. Evol.">
        <title>Life in an arsenic-containing gold mine: genome and physiology of the autotrophic arsenite-oxidizing bacterium rhizobium sp. NT-26.</title>
        <authorList>
            <person name="Andres J."/>
            <person name="Arsene-Ploetze F."/>
            <person name="Barbe V."/>
            <person name="Brochier-Armanet C."/>
            <person name="Cleiss-Arnold J."/>
            <person name="Coppee J.Y."/>
            <person name="Dillies M.A."/>
            <person name="Geist"/>
            <person name="L"/>
            <person name="Joublin A."/>
            <person name="Koechler S."/>
            <person name="Lassalle F."/>
            <person name="Marchal M."/>
            <person name="Medigue C."/>
            <person name="Muller D."/>
            <person name="Nesme X."/>
            <person name="Plewniak F."/>
            <person name="Proux C."/>
            <person name="Ramirez-Bahena M.H."/>
            <person name="Schenowitz C."/>
            <person name="Sismeiro O."/>
            <person name="Vallenet D."/>
            <person name="Santini J.M."/>
            <person name="Bertin P.N."/>
        </authorList>
    </citation>
    <scope>NUCLEOTIDE SEQUENCE [LARGE SCALE GENOMIC DNA]</scope>
    <source>
        <strain evidence="7 8">NT-26</strain>
    </source>
</reference>
<dbReference type="AlphaFoldDB" id="L0NN87"/>
<dbReference type="KEGG" id="rht:NT26_4110"/>
<dbReference type="InterPro" id="IPR029753">
    <property type="entry name" value="D-isomer_DH_CS"/>
</dbReference>
<protein>
    <submittedName>
        <fullName evidence="7">Dimethylmenaquinone methyltransferase</fullName>
    </submittedName>
</protein>
<dbReference type="PROSITE" id="PS00671">
    <property type="entry name" value="D_2_HYDROXYACID_DH_3"/>
    <property type="match status" value="1"/>
</dbReference>
<dbReference type="PANTHER" id="PTHR42789">
    <property type="entry name" value="D-ISOMER SPECIFIC 2-HYDROXYACID DEHYDROGENASE FAMILY PROTEIN (AFU_ORTHOLOGUE AFUA_6G10090)"/>
    <property type="match status" value="1"/>
</dbReference>
<dbReference type="Pfam" id="PF00389">
    <property type="entry name" value="2-Hacid_dh"/>
    <property type="match status" value="1"/>
</dbReference>
<dbReference type="Gene3D" id="3.40.50.720">
    <property type="entry name" value="NAD(P)-binding Rossmann-like Domain"/>
    <property type="match status" value="2"/>
</dbReference>
<name>L0NN87_9HYPH</name>
<dbReference type="Pfam" id="PF02826">
    <property type="entry name" value="2-Hacid_dh_C"/>
    <property type="match status" value="1"/>
</dbReference>
<dbReference type="PANTHER" id="PTHR42789:SF1">
    <property type="entry name" value="D-ISOMER SPECIFIC 2-HYDROXYACID DEHYDROGENASE FAMILY PROTEIN (AFU_ORTHOLOGUE AFUA_6G10090)"/>
    <property type="match status" value="1"/>
</dbReference>
<evidence type="ECO:0000256" key="1">
    <source>
        <dbReference type="ARBA" id="ARBA00005854"/>
    </source>
</evidence>
<dbReference type="FunFam" id="3.40.50.720:FF:000203">
    <property type="entry name" value="D-3-phosphoglycerate dehydrogenase (SerA)"/>
    <property type="match status" value="1"/>
</dbReference>
<keyword evidence="8" id="KW-1185">Reference proteome</keyword>
<evidence type="ECO:0000259" key="6">
    <source>
        <dbReference type="Pfam" id="PF02826"/>
    </source>
</evidence>
<dbReference type="InterPro" id="IPR050857">
    <property type="entry name" value="D-2-hydroxyacid_DH"/>
</dbReference>
<proteinExistence type="inferred from homology"/>
<organism evidence="7 8">
    <name type="scientific">Pseudorhizobium banfieldiae</name>
    <dbReference type="NCBI Taxonomy" id="1125847"/>
    <lineage>
        <taxon>Bacteria</taxon>
        <taxon>Pseudomonadati</taxon>
        <taxon>Pseudomonadota</taxon>
        <taxon>Alphaproteobacteria</taxon>
        <taxon>Hyphomicrobiales</taxon>
        <taxon>Rhizobiaceae</taxon>
        <taxon>Rhizobium/Agrobacterium group</taxon>
        <taxon>Pseudorhizobium</taxon>
    </lineage>
</organism>
<dbReference type="OrthoDB" id="9793626at2"/>
<dbReference type="GO" id="GO:0032259">
    <property type="term" value="P:methylation"/>
    <property type="evidence" value="ECO:0007669"/>
    <property type="project" value="UniProtKB-KW"/>
</dbReference>
<dbReference type="GO" id="GO:0008168">
    <property type="term" value="F:methyltransferase activity"/>
    <property type="evidence" value="ECO:0007669"/>
    <property type="project" value="UniProtKB-KW"/>
</dbReference>
<dbReference type="SUPFAM" id="SSF51735">
    <property type="entry name" value="NAD(P)-binding Rossmann-fold domains"/>
    <property type="match status" value="1"/>
</dbReference>
<dbReference type="GO" id="GO:0016616">
    <property type="term" value="F:oxidoreductase activity, acting on the CH-OH group of donors, NAD or NADP as acceptor"/>
    <property type="evidence" value="ECO:0007669"/>
    <property type="project" value="InterPro"/>
</dbReference>
<dbReference type="STRING" id="1125847.NT26_4110"/>
<evidence type="ECO:0000256" key="2">
    <source>
        <dbReference type="ARBA" id="ARBA00023002"/>
    </source>
</evidence>
<dbReference type="SUPFAM" id="SSF52283">
    <property type="entry name" value="Formate/glycerate dehydrogenase catalytic domain-like"/>
    <property type="match status" value="1"/>
</dbReference>
<dbReference type="EMBL" id="FO082820">
    <property type="protein sequence ID" value="CCF21832.1"/>
    <property type="molecule type" value="Genomic_DNA"/>
</dbReference>
<dbReference type="InterPro" id="IPR006140">
    <property type="entry name" value="D-isomer_DH_NAD-bd"/>
</dbReference>
<feature type="domain" description="D-isomer specific 2-hydroxyacid dehydrogenase catalytic" evidence="5">
    <location>
        <begin position="19"/>
        <end position="327"/>
    </location>
</feature>
<keyword evidence="7" id="KW-0489">Methyltransferase</keyword>
<feature type="domain" description="D-isomer specific 2-hydroxyacid dehydrogenase NAD-binding" evidence="6">
    <location>
        <begin position="123"/>
        <end position="298"/>
    </location>
</feature>
<evidence type="ECO:0000256" key="3">
    <source>
        <dbReference type="ARBA" id="ARBA00023027"/>
    </source>
</evidence>
<evidence type="ECO:0000259" key="5">
    <source>
        <dbReference type="Pfam" id="PF00389"/>
    </source>
</evidence>
<dbReference type="InterPro" id="IPR036291">
    <property type="entry name" value="NAD(P)-bd_dom_sf"/>
</dbReference>
<gene>
    <name evidence="7" type="ORF">NT26_4110</name>
</gene>
<dbReference type="InterPro" id="IPR006139">
    <property type="entry name" value="D-isomer_2_OHA_DH_cat_dom"/>
</dbReference>